<reference evidence="2" key="1">
    <citation type="journal article" date="2019" name="Int. J. Syst. Evol. Microbiol.">
        <title>The Global Catalogue of Microorganisms (GCM) 10K type strain sequencing project: providing services to taxonomists for standard genome sequencing and annotation.</title>
        <authorList>
            <consortium name="The Broad Institute Genomics Platform"/>
            <consortium name="The Broad Institute Genome Sequencing Center for Infectious Disease"/>
            <person name="Wu L."/>
            <person name="Ma J."/>
        </authorList>
    </citation>
    <scope>NUCLEOTIDE SEQUENCE [LARGE SCALE GENOMIC DNA]</scope>
    <source>
        <strain evidence="2">CCUG 50754</strain>
    </source>
</reference>
<sequence>MGERSARRLRVLQSFKEPGPRTNPYITQLRDALVEAGVDPVPFSWRIAILGRYDVFHAHWPEALIERRRLLSTWVRWALYGAFLARLALFRIPVVSTVHNLELPAGISPIERALLKATQRLTRIRIVLNEFTPVPAGAESVLIEHGHYRDWFAPFERSDLRPGRMLFFGKVRRYKNVESLIRAFRDLTHTDERSLHVLGSPSSDDLSHSLVTLAADDPRVSLSLTFASDDALVKAISAAELVVLPYSEMHNSGSVLAALSLDRPVLVPDNAFNRALADEVGHEWVLRYSGTISADDLTAALVAARARDSSSRPDLGRRGWTDAGRRHRDAYAKACEAGSGRRRG</sequence>
<comment type="caution">
    <text evidence="1">The sequence shown here is derived from an EMBL/GenBank/DDBJ whole genome shotgun (WGS) entry which is preliminary data.</text>
</comment>
<protein>
    <submittedName>
        <fullName evidence="1">Glycosyltransferase</fullName>
    </submittedName>
</protein>
<organism evidence="1 2">
    <name type="scientific">Microbacterium koreense</name>
    <dbReference type="NCBI Taxonomy" id="323761"/>
    <lineage>
        <taxon>Bacteria</taxon>
        <taxon>Bacillati</taxon>
        <taxon>Actinomycetota</taxon>
        <taxon>Actinomycetes</taxon>
        <taxon>Micrococcales</taxon>
        <taxon>Microbacteriaceae</taxon>
        <taxon>Microbacterium</taxon>
    </lineage>
</organism>
<dbReference type="Proteomes" id="UP001597042">
    <property type="component" value="Unassembled WGS sequence"/>
</dbReference>
<evidence type="ECO:0000313" key="2">
    <source>
        <dbReference type="Proteomes" id="UP001597042"/>
    </source>
</evidence>
<dbReference type="RefSeq" id="WP_378750826.1">
    <property type="nucleotide sequence ID" value="NZ_JBHSSV010000003.1"/>
</dbReference>
<dbReference type="Pfam" id="PF13692">
    <property type="entry name" value="Glyco_trans_1_4"/>
    <property type="match status" value="1"/>
</dbReference>
<keyword evidence="2" id="KW-1185">Reference proteome</keyword>
<dbReference type="SUPFAM" id="SSF53756">
    <property type="entry name" value="UDP-Glycosyltransferase/glycogen phosphorylase"/>
    <property type="match status" value="1"/>
</dbReference>
<gene>
    <name evidence="1" type="ORF">ACFQZV_03445</name>
</gene>
<evidence type="ECO:0000313" key="1">
    <source>
        <dbReference type="EMBL" id="MFD0780355.1"/>
    </source>
</evidence>
<name>A0ABW2ZP10_9MICO</name>
<dbReference type="EMBL" id="JBHTIM010000001">
    <property type="protein sequence ID" value="MFD0780355.1"/>
    <property type="molecule type" value="Genomic_DNA"/>
</dbReference>
<dbReference type="Gene3D" id="3.40.50.2000">
    <property type="entry name" value="Glycogen Phosphorylase B"/>
    <property type="match status" value="1"/>
</dbReference>
<accession>A0ABW2ZP10</accession>
<proteinExistence type="predicted"/>